<reference evidence="1" key="1">
    <citation type="submission" date="2022-10" db="EMBL/GenBank/DDBJ databases">
        <title>The complete genomes of actinobacterial strains from the NBC collection.</title>
        <authorList>
            <person name="Joergensen T.S."/>
            <person name="Alvarez Arevalo M."/>
            <person name="Sterndorff E.B."/>
            <person name="Faurdal D."/>
            <person name="Vuksanovic O."/>
            <person name="Mourched A.-S."/>
            <person name="Charusanti P."/>
            <person name="Shaw S."/>
            <person name="Blin K."/>
            <person name="Weber T."/>
        </authorList>
    </citation>
    <scope>NUCLEOTIDE SEQUENCE</scope>
    <source>
        <strain evidence="1">NBC_01401</strain>
    </source>
</reference>
<dbReference type="AlphaFoldDB" id="A0AAU3GVL9"/>
<name>A0AAU3GVL9_9ACTN</name>
<accession>A0AAU3GVL9</accession>
<evidence type="ECO:0000313" key="1">
    <source>
        <dbReference type="EMBL" id="WTY96571.1"/>
    </source>
</evidence>
<sequence>MANLKPYTDQVSDAYARLTTGMRTLRCPVPGCTLRIRYRHVTPDEDSRLVALAHDHTRHDNRK</sequence>
<gene>
    <name evidence="1" type="ORF">OG626_17525</name>
</gene>
<proteinExistence type="predicted"/>
<organism evidence="1">
    <name type="scientific">Streptomyces sp. NBC_01401</name>
    <dbReference type="NCBI Taxonomy" id="2903854"/>
    <lineage>
        <taxon>Bacteria</taxon>
        <taxon>Bacillati</taxon>
        <taxon>Actinomycetota</taxon>
        <taxon>Actinomycetes</taxon>
        <taxon>Kitasatosporales</taxon>
        <taxon>Streptomycetaceae</taxon>
        <taxon>Streptomyces</taxon>
    </lineage>
</organism>
<protein>
    <recommendedName>
        <fullName evidence="2">Transposase</fullName>
    </recommendedName>
</protein>
<evidence type="ECO:0008006" key="2">
    <source>
        <dbReference type="Google" id="ProtNLM"/>
    </source>
</evidence>
<dbReference type="EMBL" id="CP109535">
    <property type="protein sequence ID" value="WTY96571.1"/>
    <property type="molecule type" value="Genomic_DNA"/>
</dbReference>